<gene>
    <name evidence="2" type="ORF">FB471_3354</name>
</gene>
<evidence type="ECO:0000256" key="1">
    <source>
        <dbReference type="SAM" id="MobiDB-lite"/>
    </source>
</evidence>
<keyword evidence="3" id="KW-1185">Reference proteome</keyword>
<dbReference type="RefSeq" id="WP_246076440.1">
    <property type="nucleotide sequence ID" value="NZ_VFML01000001.1"/>
</dbReference>
<dbReference type="EMBL" id="VFML01000001">
    <property type="protein sequence ID" value="TQJ03592.1"/>
    <property type="molecule type" value="Genomic_DNA"/>
</dbReference>
<accession>A0A542DKH2</accession>
<comment type="caution">
    <text evidence="2">The sequence shown here is derived from an EMBL/GenBank/DDBJ whole genome shotgun (WGS) entry which is preliminary data.</text>
</comment>
<sequence>MSDNPSGKDQQPDGSGGGALAAYSLGAGVPTAPDARDIRVDPSRLLEVAAVIETQANQLQDKVRAQLEALRIEPPSQDVVSIHAVEAWNNVIVDGEESYERRVRSYVQGLRSLVEQLRAASAEYEGSEDERAESFGDRVPGA</sequence>
<dbReference type="AlphaFoldDB" id="A0A542DKH2"/>
<feature type="region of interest" description="Disordered" evidence="1">
    <location>
        <begin position="1"/>
        <end position="25"/>
    </location>
</feature>
<dbReference type="Proteomes" id="UP000320876">
    <property type="component" value="Unassembled WGS sequence"/>
</dbReference>
<evidence type="ECO:0000313" key="2">
    <source>
        <dbReference type="EMBL" id="TQJ03592.1"/>
    </source>
</evidence>
<evidence type="ECO:0000313" key="3">
    <source>
        <dbReference type="Proteomes" id="UP000320876"/>
    </source>
</evidence>
<feature type="compositionally biased region" description="Polar residues" evidence="1">
    <location>
        <begin position="1"/>
        <end position="13"/>
    </location>
</feature>
<name>A0A542DKH2_AMYCI</name>
<feature type="region of interest" description="Disordered" evidence="1">
    <location>
        <begin position="122"/>
        <end position="142"/>
    </location>
</feature>
<organism evidence="2 3">
    <name type="scientific">Amycolatopsis cihanbeyliensis</name>
    <dbReference type="NCBI Taxonomy" id="1128664"/>
    <lineage>
        <taxon>Bacteria</taxon>
        <taxon>Bacillati</taxon>
        <taxon>Actinomycetota</taxon>
        <taxon>Actinomycetes</taxon>
        <taxon>Pseudonocardiales</taxon>
        <taxon>Pseudonocardiaceae</taxon>
        <taxon>Amycolatopsis</taxon>
    </lineage>
</organism>
<proteinExistence type="predicted"/>
<reference evidence="2 3" key="1">
    <citation type="submission" date="2019-06" db="EMBL/GenBank/DDBJ databases">
        <title>Sequencing the genomes of 1000 actinobacteria strains.</title>
        <authorList>
            <person name="Klenk H.-P."/>
        </authorList>
    </citation>
    <scope>NUCLEOTIDE SEQUENCE [LARGE SCALE GENOMIC DNA]</scope>
    <source>
        <strain evidence="2 3">DSM 45679</strain>
    </source>
</reference>
<protein>
    <submittedName>
        <fullName evidence="2">PE family protein</fullName>
    </submittedName>
</protein>